<dbReference type="EMBL" id="CP012199">
    <property type="protein sequence ID" value="AMG75772.1"/>
    <property type="molecule type" value="Genomic_DNA"/>
</dbReference>
<evidence type="ECO:0000313" key="3">
    <source>
        <dbReference type="Proteomes" id="UP000058599"/>
    </source>
</evidence>
<proteinExistence type="predicted"/>
<dbReference type="KEGG" id="sgi:SGRAN_3429"/>
<dbReference type="AlphaFoldDB" id="A0AA86L5H4"/>
<sequence length="181" mass="19435">MPHPSSHLAALIVALGLAAATPAVAKDKAPPPRPAQIDALFGCRTITDPTERLACFDREVGGLAAADANRDITFADKATMKKARRGLFGFALPNLGALFGSDEEEEEDRIKSIETTIANVSTDNGGKYRLTMEDGAVWVQIDGWLPRTPHVGDKVVIKVAAMGSYFASVSGGRSIRMRRER</sequence>
<feature type="signal peptide" evidence="1">
    <location>
        <begin position="1"/>
        <end position="25"/>
    </location>
</feature>
<protein>
    <recommendedName>
        <fullName evidence="4">Secreted protein</fullName>
    </recommendedName>
</protein>
<dbReference type="InterPro" id="IPR016987">
    <property type="entry name" value="UCP023238"/>
</dbReference>
<reference evidence="2 3" key="1">
    <citation type="journal article" date="2016" name="BMC Genomics">
        <title>Genomic analysis of the nitrate-respiring Sphingopyxis granuli (formerly Sphingomonas macrogoltabida) strain TFA.</title>
        <authorList>
            <person name="Garcia-Romero I."/>
            <person name="Perez-Pulido A.J."/>
            <person name="Gonzalez-Flores Y.E."/>
            <person name="Reyes-Ramirez F."/>
            <person name="Santero E."/>
            <person name="Floriano B."/>
        </authorList>
    </citation>
    <scope>NUCLEOTIDE SEQUENCE [LARGE SCALE GENOMIC DNA]</scope>
    <source>
        <strain evidence="2 3">TFA</strain>
    </source>
</reference>
<organism evidence="2 3">
    <name type="scientific">Sphingopyxis granuli</name>
    <dbReference type="NCBI Taxonomy" id="267128"/>
    <lineage>
        <taxon>Bacteria</taxon>
        <taxon>Pseudomonadati</taxon>
        <taxon>Pseudomonadota</taxon>
        <taxon>Alphaproteobacteria</taxon>
        <taxon>Sphingomonadales</taxon>
        <taxon>Sphingomonadaceae</taxon>
        <taxon>Sphingopyxis</taxon>
    </lineage>
</organism>
<gene>
    <name evidence="2" type="ORF">SGRAN_3429</name>
</gene>
<keyword evidence="3" id="KW-1185">Reference proteome</keyword>
<evidence type="ECO:0008006" key="4">
    <source>
        <dbReference type="Google" id="ProtNLM"/>
    </source>
</evidence>
<evidence type="ECO:0000313" key="2">
    <source>
        <dbReference type="EMBL" id="AMG75772.1"/>
    </source>
</evidence>
<dbReference type="RefSeq" id="WP_067185707.1">
    <property type="nucleotide sequence ID" value="NZ_CP012199.1"/>
</dbReference>
<evidence type="ECO:0000256" key="1">
    <source>
        <dbReference type="SAM" id="SignalP"/>
    </source>
</evidence>
<keyword evidence="1" id="KW-0732">Signal</keyword>
<accession>A0AA86L5H4</accession>
<dbReference type="PIRSF" id="PIRSF032038">
    <property type="entry name" value="UCP023238"/>
    <property type="match status" value="1"/>
</dbReference>
<dbReference type="Proteomes" id="UP000058599">
    <property type="component" value="Chromosome"/>
</dbReference>
<feature type="chain" id="PRO_5041727397" description="Secreted protein" evidence="1">
    <location>
        <begin position="26"/>
        <end position="181"/>
    </location>
</feature>
<name>A0AA86L5H4_9SPHN</name>